<dbReference type="Proteomes" id="UP001517367">
    <property type="component" value="Unassembled WGS sequence"/>
</dbReference>
<sequence>MILLEHRQFISTGRGAAAKAFRATEASLLKQGKFMEAFDMNAVSIRGQYGNKYDGALKEARDYYEKNIVPKLKEQQKGN</sequence>
<comment type="caution">
    <text evidence="1">The sequence shown here is derived from an EMBL/GenBank/DDBJ whole genome shotgun (WGS) entry which is preliminary data.</text>
</comment>
<organism evidence="1 2">
    <name type="scientific">Pedobacter helvus</name>
    <dbReference type="NCBI Taxonomy" id="2563444"/>
    <lineage>
        <taxon>Bacteria</taxon>
        <taxon>Pseudomonadati</taxon>
        <taxon>Bacteroidota</taxon>
        <taxon>Sphingobacteriia</taxon>
        <taxon>Sphingobacteriales</taxon>
        <taxon>Sphingobacteriaceae</taxon>
        <taxon>Pedobacter</taxon>
    </lineage>
</organism>
<protein>
    <submittedName>
        <fullName evidence="1">Uncharacterized protein</fullName>
    </submittedName>
</protein>
<name>A0ABW9JDK9_9SPHI</name>
<reference evidence="1 2" key="1">
    <citation type="submission" date="2024-12" db="EMBL/GenBank/DDBJ databases">
        <authorList>
            <person name="Hu S."/>
        </authorList>
    </citation>
    <scope>NUCLEOTIDE SEQUENCE [LARGE SCALE GENOMIC DNA]</scope>
    <source>
        <strain evidence="1 2">P-25</strain>
    </source>
</reference>
<evidence type="ECO:0000313" key="1">
    <source>
        <dbReference type="EMBL" id="MFN0290479.1"/>
    </source>
</evidence>
<dbReference type="EMBL" id="SRMP02000003">
    <property type="protein sequence ID" value="MFN0290479.1"/>
    <property type="molecule type" value="Genomic_DNA"/>
</dbReference>
<evidence type="ECO:0000313" key="2">
    <source>
        <dbReference type="Proteomes" id="UP001517367"/>
    </source>
</evidence>
<accession>A0ABW9JDK9</accession>
<keyword evidence="2" id="KW-1185">Reference proteome</keyword>
<proteinExistence type="predicted"/>
<gene>
    <name evidence="1" type="ORF">E5L68_003710</name>
</gene>